<dbReference type="GO" id="GO:0005739">
    <property type="term" value="C:mitochondrion"/>
    <property type="evidence" value="ECO:0007669"/>
    <property type="project" value="TreeGrafter"/>
</dbReference>
<keyword evidence="7" id="KW-0436">Ligase</keyword>
<dbReference type="GO" id="GO:0004326">
    <property type="term" value="F:tetrahydrofolylpolyglutamate synthase activity"/>
    <property type="evidence" value="ECO:0007669"/>
    <property type="project" value="UniProtKB-EC"/>
</dbReference>
<dbReference type="InterPro" id="IPR018109">
    <property type="entry name" value="Folylpolyglutamate_synth_CS"/>
</dbReference>
<dbReference type="Gene3D" id="3.40.1190.10">
    <property type="entry name" value="Mur-like, catalytic domain"/>
    <property type="match status" value="1"/>
</dbReference>
<evidence type="ECO:0000256" key="9">
    <source>
        <dbReference type="ARBA" id="ARBA00022741"/>
    </source>
</evidence>
<dbReference type="GO" id="GO:0006730">
    <property type="term" value="P:one-carbon metabolic process"/>
    <property type="evidence" value="ECO:0007669"/>
    <property type="project" value="UniProtKB-KW"/>
</dbReference>
<evidence type="ECO:0000256" key="12">
    <source>
        <dbReference type="ARBA" id="ARBA00030592"/>
    </source>
</evidence>
<keyword evidence="10" id="KW-0067">ATP-binding</keyword>
<dbReference type="PROSITE" id="PS01012">
    <property type="entry name" value="FOLYLPOLYGLU_SYNT_2"/>
    <property type="match status" value="1"/>
</dbReference>
<dbReference type="FunFam" id="3.90.190.20:FF:000011">
    <property type="entry name" value="Folylpolyglutamate synthase"/>
    <property type="match status" value="1"/>
</dbReference>
<organism evidence="15 16">
    <name type="scientific">Escallonia herrerae</name>
    <dbReference type="NCBI Taxonomy" id="1293975"/>
    <lineage>
        <taxon>Eukaryota</taxon>
        <taxon>Viridiplantae</taxon>
        <taxon>Streptophyta</taxon>
        <taxon>Embryophyta</taxon>
        <taxon>Tracheophyta</taxon>
        <taxon>Spermatophyta</taxon>
        <taxon>Magnoliopsida</taxon>
        <taxon>eudicotyledons</taxon>
        <taxon>Gunneridae</taxon>
        <taxon>Pentapetalae</taxon>
        <taxon>asterids</taxon>
        <taxon>campanulids</taxon>
        <taxon>Escalloniales</taxon>
        <taxon>Escalloniaceae</taxon>
        <taxon>Escallonia</taxon>
    </lineage>
</organism>
<gene>
    <name evidence="15" type="ORF">RJ639_027234</name>
</gene>
<evidence type="ECO:0000313" key="16">
    <source>
        <dbReference type="Proteomes" id="UP001188597"/>
    </source>
</evidence>
<dbReference type="PANTHER" id="PTHR11136">
    <property type="entry name" value="FOLYLPOLYGLUTAMATE SYNTHASE-RELATED"/>
    <property type="match status" value="1"/>
</dbReference>
<keyword evidence="16" id="KW-1185">Reference proteome</keyword>
<dbReference type="SUPFAM" id="SSF53623">
    <property type="entry name" value="MurD-like peptide ligases, catalytic domain"/>
    <property type="match status" value="1"/>
</dbReference>
<comment type="catalytic activity">
    <reaction evidence="14">
        <text>(6S)-5,6,7,8-tetrahydrofolyl-(gamma-L-Glu)(n) + L-glutamate + ATP = (6S)-5,6,7,8-tetrahydrofolyl-(gamma-L-Glu)(n+1) + ADP + phosphate + H(+)</text>
        <dbReference type="Rhea" id="RHEA:10580"/>
        <dbReference type="Rhea" id="RHEA-COMP:14738"/>
        <dbReference type="Rhea" id="RHEA-COMP:14740"/>
        <dbReference type="ChEBI" id="CHEBI:15378"/>
        <dbReference type="ChEBI" id="CHEBI:29985"/>
        <dbReference type="ChEBI" id="CHEBI:30616"/>
        <dbReference type="ChEBI" id="CHEBI:43474"/>
        <dbReference type="ChEBI" id="CHEBI:141005"/>
        <dbReference type="ChEBI" id="CHEBI:456216"/>
        <dbReference type="EC" id="6.3.2.17"/>
    </reaction>
</comment>
<dbReference type="GO" id="GO:0005524">
    <property type="term" value="F:ATP binding"/>
    <property type="evidence" value="ECO:0007669"/>
    <property type="project" value="UniProtKB-KW"/>
</dbReference>
<dbReference type="EC" id="6.3.2.17" evidence="4"/>
<evidence type="ECO:0000256" key="5">
    <source>
        <dbReference type="ARBA" id="ARBA00018660"/>
    </source>
</evidence>
<reference evidence="15" key="1">
    <citation type="submission" date="2022-12" db="EMBL/GenBank/DDBJ databases">
        <title>Draft genome assemblies for two species of Escallonia (Escalloniales).</title>
        <authorList>
            <person name="Chanderbali A."/>
            <person name="Dervinis C."/>
            <person name="Anghel I."/>
            <person name="Soltis D."/>
            <person name="Soltis P."/>
            <person name="Zapata F."/>
        </authorList>
    </citation>
    <scope>NUCLEOTIDE SEQUENCE</scope>
    <source>
        <strain evidence="15">UCBG64.0493</strain>
        <tissue evidence="15">Leaf</tissue>
    </source>
</reference>
<evidence type="ECO:0000256" key="11">
    <source>
        <dbReference type="ARBA" id="ARBA00022842"/>
    </source>
</evidence>
<evidence type="ECO:0000256" key="7">
    <source>
        <dbReference type="ARBA" id="ARBA00022598"/>
    </source>
</evidence>
<proteinExistence type="inferred from homology"/>
<comment type="pathway">
    <text evidence="2">Cofactor biosynthesis; tetrahydrofolylpolyglutamate biosynthesis.</text>
</comment>
<name>A0AA89BG50_9ASTE</name>
<dbReference type="Proteomes" id="UP001188597">
    <property type="component" value="Unassembled WGS sequence"/>
</dbReference>
<evidence type="ECO:0000256" key="6">
    <source>
        <dbReference type="ARBA" id="ARBA00022563"/>
    </source>
</evidence>
<evidence type="ECO:0000256" key="10">
    <source>
        <dbReference type="ARBA" id="ARBA00022840"/>
    </source>
</evidence>
<dbReference type="GO" id="GO:0046872">
    <property type="term" value="F:metal ion binding"/>
    <property type="evidence" value="ECO:0007669"/>
    <property type="project" value="UniProtKB-KW"/>
</dbReference>
<evidence type="ECO:0000256" key="3">
    <source>
        <dbReference type="ARBA" id="ARBA00008276"/>
    </source>
</evidence>
<protein>
    <recommendedName>
        <fullName evidence="5">Folylpolyglutamate synthase</fullName>
        <ecNumber evidence="4">6.3.2.17</ecNumber>
    </recommendedName>
    <alternativeName>
        <fullName evidence="13">Folylpoly-gamma-glutamate synthetase</fullName>
    </alternativeName>
    <alternativeName>
        <fullName evidence="12">Tetrahydrofolylpolyglutamate synthase</fullName>
    </alternativeName>
</protein>
<evidence type="ECO:0000313" key="15">
    <source>
        <dbReference type="EMBL" id="KAK3039643.1"/>
    </source>
</evidence>
<comment type="similarity">
    <text evidence="3">Belongs to the folylpolyglutamate synthase family.</text>
</comment>
<evidence type="ECO:0000256" key="8">
    <source>
        <dbReference type="ARBA" id="ARBA00022723"/>
    </source>
</evidence>
<evidence type="ECO:0000256" key="4">
    <source>
        <dbReference type="ARBA" id="ARBA00013025"/>
    </source>
</evidence>
<evidence type="ECO:0000256" key="14">
    <source>
        <dbReference type="ARBA" id="ARBA00047493"/>
    </source>
</evidence>
<keyword evidence="9" id="KW-0547">Nucleotide-binding</keyword>
<dbReference type="GO" id="GO:0005829">
    <property type="term" value="C:cytosol"/>
    <property type="evidence" value="ECO:0007669"/>
    <property type="project" value="TreeGrafter"/>
</dbReference>
<evidence type="ECO:0000256" key="13">
    <source>
        <dbReference type="ARBA" id="ARBA00030876"/>
    </source>
</evidence>
<comment type="caution">
    <text evidence="15">The sequence shown here is derived from an EMBL/GenBank/DDBJ whole genome shotgun (WGS) entry which is preliminary data.</text>
</comment>
<accession>A0AA89BG50</accession>
<dbReference type="PANTHER" id="PTHR11136:SF5">
    <property type="entry name" value="FOLYLPOLYGLUTAMATE SYNTHASE, MITOCHONDRIAL"/>
    <property type="match status" value="1"/>
</dbReference>
<dbReference type="InterPro" id="IPR001645">
    <property type="entry name" value="Folylpolyglutamate_synth"/>
</dbReference>
<keyword evidence="8" id="KW-0479">Metal-binding</keyword>
<dbReference type="AlphaFoldDB" id="A0AA89BG50"/>
<dbReference type="EMBL" id="JAVXUP010000072">
    <property type="protein sequence ID" value="KAK3039643.1"/>
    <property type="molecule type" value="Genomic_DNA"/>
</dbReference>
<evidence type="ECO:0000256" key="2">
    <source>
        <dbReference type="ARBA" id="ARBA00005150"/>
    </source>
</evidence>
<evidence type="ECO:0000256" key="1">
    <source>
        <dbReference type="ARBA" id="ARBA00001944"/>
    </source>
</evidence>
<keyword evidence="11" id="KW-0460">Magnesium</keyword>
<keyword evidence="6" id="KW-0554">One-carbon metabolism</keyword>
<comment type="cofactor">
    <cofactor evidence="1">
        <name>a monovalent cation</name>
        <dbReference type="ChEBI" id="CHEBI:60242"/>
    </cofactor>
</comment>
<sequence>MVSCLRSCEDPPDLINLKRLHSEAKIRHKPKEKVGSTVLIIEEDLQALPLSPAYESAMEALSSLITHQKRGKKSDIGGKYKKLDRMSMYTKILGLEEYIAGLKIIHVAGTKGKVGNIRRKFFTVFLGLLEPVEGKCFRGLANASAVPVPYSTGSKNICMRKGGVAGLRVGVGWHFLRSEERFEMVDVAIVEVGLGGKKDSTNVIKEPVVCGIASLGMDHVEVLGDTLGKIASHKAGIFKPQVPAFTVPQLSEAMDVLQERAQELMYLLNADGSWEITFSVLDMDTLAPGPGISHHLAFLWDNKASEQARLPRSPYNFRIVWRKTIVLVRGMRILRSAAPLQFVSDSFRETASQRDCREDNFPEPFVKGLSTARLSGRAQIVHDVSSRTDNSSEVSNNSSGGLIFYLDGAHSPESMEPCARWFLSAVKENRNQSPVSSSSQGGNQEKLWGNGYVQHGREKESQITSKQILLFNCMEVRDPQILLLKLVNTCGSSGSHFSKAIFVPSMSTYNKVTSGASFNPSDITTKDLSWQFNLQRIWEKIIHGSGNLLHLNANRKASLLYCHKRYQGGDLPNHPEANTKLCLCFKDDKAVAKKIVSGTPAPQETKYFKRRKMPFLTRVPSRRSLNSHHPVNFFMRIFLIAVLPMDILVAAQ</sequence>
<dbReference type="InterPro" id="IPR036565">
    <property type="entry name" value="Mur-like_cat_sf"/>
</dbReference>